<name>A0A068RJZ1_9FUNG</name>
<dbReference type="FunFam" id="3.40.50.720:FF:000084">
    <property type="entry name" value="Short-chain dehydrogenase reductase"/>
    <property type="match status" value="1"/>
</dbReference>
<dbReference type="STRING" id="1263082.A0A068RJZ1"/>
<dbReference type="OrthoDB" id="1393670at2759"/>
<dbReference type="AlphaFoldDB" id="A0A068RJZ1"/>
<accession>A0A068RJZ1</accession>
<dbReference type="InterPro" id="IPR020904">
    <property type="entry name" value="Sc_DH/Rdtase_CS"/>
</dbReference>
<dbReference type="Gene3D" id="3.40.50.720">
    <property type="entry name" value="NAD(P)-binding Rossmann-like Domain"/>
    <property type="match status" value="1"/>
</dbReference>
<dbReference type="VEuPathDB" id="FungiDB:LCOR_01677.1"/>
<keyword evidence="2" id="KW-0521">NADP</keyword>
<dbReference type="InterPro" id="IPR036291">
    <property type="entry name" value="NAD(P)-bd_dom_sf"/>
</dbReference>
<gene>
    <name evidence="4" type="ORF">LCOR_01677.1</name>
</gene>
<dbReference type="PANTHER" id="PTHR48107:SF16">
    <property type="entry name" value="NADPH-DEPENDENT ALDEHYDE REDUCTASE 1, CHLOROPLASTIC"/>
    <property type="match status" value="1"/>
</dbReference>
<proteinExistence type="inferred from homology"/>
<protein>
    <submittedName>
        <fullName evidence="4">Short-chain dehydrogenase reductase sdr</fullName>
    </submittedName>
</protein>
<dbReference type="Proteomes" id="UP000027586">
    <property type="component" value="Unassembled WGS sequence"/>
</dbReference>
<evidence type="ECO:0000256" key="1">
    <source>
        <dbReference type="ARBA" id="ARBA00006484"/>
    </source>
</evidence>
<comment type="similarity">
    <text evidence="1">Belongs to the short-chain dehydrogenases/reductases (SDR) family.</text>
</comment>
<reference evidence="4" key="1">
    <citation type="submission" date="2013-08" db="EMBL/GenBank/DDBJ databases">
        <title>Gene expansion shapes genome architecture in the human pathogen Lichtheimia corymbifera: an evolutionary genomics analysis in the ancient terrestrial Mucorales (Mucoromycotina).</title>
        <authorList>
            <person name="Schwartze V.U."/>
            <person name="Winter S."/>
            <person name="Shelest E."/>
            <person name="Marcet-Houben M."/>
            <person name="Horn F."/>
            <person name="Wehner S."/>
            <person name="Hoffmann K."/>
            <person name="Riege K."/>
            <person name="Sammeth M."/>
            <person name="Nowrousian M."/>
            <person name="Valiante V."/>
            <person name="Linde J."/>
            <person name="Jacobsen I.D."/>
            <person name="Marz M."/>
            <person name="Brakhage A.A."/>
            <person name="Gabaldon T."/>
            <person name="Bocker S."/>
            <person name="Voigt K."/>
        </authorList>
    </citation>
    <scope>NUCLEOTIDE SEQUENCE [LARGE SCALE GENOMIC DNA]</scope>
    <source>
        <strain evidence="4">FSU 9682</strain>
    </source>
</reference>
<organism evidence="4 5">
    <name type="scientific">Lichtheimia corymbifera JMRC:FSU:9682</name>
    <dbReference type="NCBI Taxonomy" id="1263082"/>
    <lineage>
        <taxon>Eukaryota</taxon>
        <taxon>Fungi</taxon>
        <taxon>Fungi incertae sedis</taxon>
        <taxon>Mucoromycota</taxon>
        <taxon>Mucoromycotina</taxon>
        <taxon>Mucoromycetes</taxon>
        <taxon>Mucorales</taxon>
        <taxon>Lichtheimiaceae</taxon>
        <taxon>Lichtheimia</taxon>
    </lineage>
</organism>
<evidence type="ECO:0000313" key="4">
    <source>
        <dbReference type="EMBL" id="CDH49952.1"/>
    </source>
</evidence>
<dbReference type="PANTHER" id="PTHR48107">
    <property type="entry name" value="NADPH-DEPENDENT ALDEHYDE REDUCTASE-LIKE PROTEIN, CHLOROPLASTIC-RELATED"/>
    <property type="match status" value="1"/>
</dbReference>
<sequence>MTKHALGFDEDLPSDVYEFNEMRKRARYSKTGIASLLKPPPVSQHLPGFDNDGKPCFRPYVGSGKLDGKYIIITGADSGIGRAIATLFALEGALGITIVYRDEREDADAKYTKDTIEAQSKCKINLIARDIGYEKNCQEIIDSHLEKFGQITHIVNNAAEQTKNLEFETIDTSIVERTFRTNVFGPMFLTKLALKHMKAGGVIANTASVAAYRGMDNLVDYSSTKGAIVSFTRALSQQLAPRRIRVNAVAPGPVWTPLIPNTFTEEEIHNFGSFPPFKRPAQPAEIAACFVFICSDMSSFMTGQVVHPNGGTVINT</sequence>
<evidence type="ECO:0000313" key="5">
    <source>
        <dbReference type="Proteomes" id="UP000027586"/>
    </source>
</evidence>
<dbReference type="Pfam" id="PF13561">
    <property type="entry name" value="adh_short_C2"/>
    <property type="match status" value="1"/>
</dbReference>
<dbReference type="EMBL" id="CBTN010000005">
    <property type="protein sequence ID" value="CDH49952.1"/>
    <property type="molecule type" value="Genomic_DNA"/>
</dbReference>
<dbReference type="SUPFAM" id="SSF51735">
    <property type="entry name" value="NAD(P)-binding Rossmann-fold domains"/>
    <property type="match status" value="1"/>
</dbReference>
<dbReference type="InterPro" id="IPR002347">
    <property type="entry name" value="SDR_fam"/>
</dbReference>
<evidence type="ECO:0000256" key="3">
    <source>
        <dbReference type="ARBA" id="ARBA00023002"/>
    </source>
</evidence>
<dbReference type="PROSITE" id="PS00061">
    <property type="entry name" value="ADH_SHORT"/>
    <property type="match status" value="1"/>
</dbReference>
<dbReference type="PRINTS" id="PR00080">
    <property type="entry name" value="SDRFAMILY"/>
</dbReference>
<keyword evidence="5" id="KW-1185">Reference proteome</keyword>
<evidence type="ECO:0000256" key="2">
    <source>
        <dbReference type="ARBA" id="ARBA00022857"/>
    </source>
</evidence>
<dbReference type="GO" id="GO:0016614">
    <property type="term" value="F:oxidoreductase activity, acting on CH-OH group of donors"/>
    <property type="evidence" value="ECO:0007669"/>
    <property type="project" value="UniProtKB-ARBA"/>
</dbReference>
<comment type="caution">
    <text evidence="4">The sequence shown here is derived from an EMBL/GenBank/DDBJ whole genome shotgun (WGS) entry which is preliminary data.</text>
</comment>
<keyword evidence="3" id="KW-0560">Oxidoreductase</keyword>
<dbReference type="PRINTS" id="PR00081">
    <property type="entry name" value="GDHRDH"/>
</dbReference>